<dbReference type="AlphaFoldDB" id="A0A8T0NW12"/>
<gene>
    <name evidence="2" type="ORF">PVAP13_9KG534626</name>
</gene>
<evidence type="ECO:0000256" key="1">
    <source>
        <dbReference type="SAM" id="MobiDB-lite"/>
    </source>
</evidence>
<evidence type="ECO:0000313" key="3">
    <source>
        <dbReference type="Proteomes" id="UP000823388"/>
    </source>
</evidence>
<organism evidence="2 3">
    <name type="scientific">Panicum virgatum</name>
    <name type="common">Blackwell switchgrass</name>
    <dbReference type="NCBI Taxonomy" id="38727"/>
    <lineage>
        <taxon>Eukaryota</taxon>
        <taxon>Viridiplantae</taxon>
        <taxon>Streptophyta</taxon>
        <taxon>Embryophyta</taxon>
        <taxon>Tracheophyta</taxon>
        <taxon>Spermatophyta</taxon>
        <taxon>Magnoliopsida</taxon>
        <taxon>Liliopsida</taxon>
        <taxon>Poales</taxon>
        <taxon>Poaceae</taxon>
        <taxon>PACMAD clade</taxon>
        <taxon>Panicoideae</taxon>
        <taxon>Panicodae</taxon>
        <taxon>Paniceae</taxon>
        <taxon>Panicinae</taxon>
        <taxon>Panicum</taxon>
        <taxon>Panicum sect. Hiantes</taxon>
    </lineage>
</organism>
<keyword evidence="3" id="KW-1185">Reference proteome</keyword>
<feature type="region of interest" description="Disordered" evidence="1">
    <location>
        <begin position="70"/>
        <end position="103"/>
    </location>
</feature>
<accession>A0A8T0NW12</accession>
<dbReference type="Proteomes" id="UP000823388">
    <property type="component" value="Chromosome 9K"/>
</dbReference>
<protein>
    <submittedName>
        <fullName evidence="2">Uncharacterized protein</fullName>
    </submittedName>
</protein>
<name>A0A8T0NW12_PANVG</name>
<comment type="caution">
    <text evidence="2">The sequence shown here is derived from an EMBL/GenBank/DDBJ whole genome shotgun (WGS) entry which is preliminary data.</text>
</comment>
<sequence>MRAHPSWQRPSRCHISFFTSLFFTSSSSKLHTHATRWLHACNLPQLQLDTDLSDLIIIEVSSNNYQYKETSSGELEQIQHPATPQRRFDASERTSNLSQTSQL</sequence>
<dbReference type="EMBL" id="CM029053">
    <property type="protein sequence ID" value="KAG2553573.1"/>
    <property type="molecule type" value="Genomic_DNA"/>
</dbReference>
<feature type="compositionally biased region" description="Polar residues" evidence="1">
    <location>
        <begin position="93"/>
        <end position="103"/>
    </location>
</feature>
<proteinExistence type="predicted"/>
<evidence type="ECO:0000313" key="2">
    <source>
        <dbReference type="EMBL" id="KAG2553573.1"/>
    </source>
</evidence>
<reference evidence="2" key="1">
    <citation type="submission" date="2020-05" db="EMBL/GenBank/DDBJ databases">
        <title>WGS assembly of Panicum virgatum.</title>
        <authorList>
            <person name="Lovell J.T."/>
            <person name="Jenkins J."/>
            <person name="Shu S."/>
            <person name="Juenger T.E."/>
            <person name="Schmutz J."/>
        </authorList>
    </citation>
    <scope>NUCLEOTIDE SEQUENCE</scope>
    <source>
        <strain evidence="2">AP13</strain>
    </source>
</reference>